<comment type="caution">
    <text evidence="1">The sequence shown here is derived from an EMBL/GenBank/DDBJ whole genome shotgun (WGS) entry which is preliminary data.</text>
</comment>
<keyword evidence="2" id="KW-1185">Reference proteome</keyword>
<accession>A0ABT0QWS9</accession>
<dbReference type="EMBL" id="JAKNCJ010000001">
    <property type="protein sequence ID" value="MCL6421944.1"/>
    <property type="molecule type" value="Genomic_DNA"/>
</dbReference>
<evidence type="ECO:0000313" key="2">
    <source>
        <dbReference type="Proteomes" id="UP001203761"/>
    </source>
</evidence>
<keyword evidence="1" id="KW-0489">Methyltransferase</keyword>
<dbReference type="InterPro" id="IPR029063">
    <property type="entry name" value="SAM-dependent_MTases_sf"/>
</dbReference>
<dbReference type="CDD" id="cd02440">
    <property type="entry name" value="AdoMet_MTases"/>
    <property type="match status" value="1"/>
</dbReference>
<reference evidence="1" key="1">
    <citation type="submission" date="2022-02" db="EMBL/GenBank/DDBJ databases">
        <authorList>
            <person name="Lee M."/>
            <person name="Kim S.-J."/>
            <person name="Jung M.-Y."/>
        </authorList>
    </citation>
    <scope>NUCLEOTIDE SEQUENCE</scope>
    <source>
        <strain evidence="1">JHP9</strain>
    </source>
</reference>
<gene>
    <name evidence="1" type="ORF">Bequi_00845</name>
</gene>
<organism evidence="1 2">
    <name type="scientific">Brachybacterium equifaecis</name>
    <dbReference type="NCBI Taxonomy" id="2910770"/>
    <lineage>
        <taxon>Bacteria</taxon>
        <taxon>Bacillati</taxon>
        <taxon>Actinomycetota</taxon>
        <taxon>Actinomycetes</taxon>
        <taxon>Micrococcales</taxon>
        <taxon>Dermabacteraceae</taxon>
        <taxon>Brachybacterium</taxon>
    </lineage>
</organism>
<dbReference type="Proteomes" id="UP001203761">
    <property type="component" value="Unassembled WGS sequence"/>
</dbReference>
<keyword evidence="1" id="KW-0808">Transferase</keyword>
<dbReference type="RefSeq" id="WP_249736101.1">
    <property type="nucleotide sequence ID" value="NZ_JAKNCJ010000001.1"/>
</dbReference>
<dbReference type="GO" id="GO:0032259">
    <property type="term" value="P:methylation"/>
    <property type="evidence" value="ECO:0007669"/>
    <property type="project" value="UniProtKB-KW"/>
</dbReference>
<name>A0ABT0QWS9_9MICO</name>
<dbReference type="SUPFAM" id="SSF53335">
    <property type="entry name" value="S-adenosyl-L-methionine-dependent methyltransferases"/>
    <property type="match status" value="1"/>
</dbReference>
<dbReference type="GO" id="GO:0008168">
    <property type="term" value="F:methyltransferase activity"/>
    <property type="evidence" value="ECO:0007669"/>
    <property type="project" value="UniProtKB-KW"/>
</dbReference>
<dbReference type="Gene3D" id="3.40.50.150">
    <property type="entry name" value="Vaccinia Virus protein VP39"/>
    <property type="match status" value="1"/>
</dbReference>
<sequence length="200" mass="21976">MDSDAPVDWHPYNRAASARPARRLVAQAIAAAPGEGPGRVAIEIGAGGGSDALEFARRGWSVHAYDIDDTLASRLVENERLPGEVVLHHVDASTVEEFPQAAVIYSAYSLPILGPDGLERIWPRLLAALERRGVLAVDLFGENDSWSDRPDIATLSAQRIGEMFRGFQILDRSIRDEDGRTFSGDRKHWHVVSTLARRLA</sequence>
<evidence type="ECO:0000313" key="1">
    <source>
        <dbReference type="EMBL" id="MCL6421944.1"/>
    </source>
</evidence>
<protein>
    <submittedName>
        <fullName evidence="1">Class I SAM-dependent methyltransferase</fullName>
    </submittedName>
</protein>
<proteinExistence type="predicted"/>